<feature type="region of interest" description="Disordered" evidence="1">
    <location>
        <begin position="1"/>
        <end position="23"/>
    </location>
</feature>
<dbReference type="STRING" id="78345.BMERY_1507"/>
<feature type="transmembrane region" description="Helical" evidence="2">
    <location>
        <begin position="623"/>
        <end position="645"/>
    </location>
</feature>
<sequence>MIKPATTRNNRTTTSRNIDRQTRPRTQHNAFARIGATARWALAVAACLWLAWCTAVGPLYWNDSSIANFGALNALFGILAFAIYLFIVVVLVRKAHHQPALGWAADRATGERTPRTLIPRSWRTTWRKRAATFRITKTGIWLQRISACCGRWIVRCTDKRWKIALVLVIGWLWVPTTLLAAFGADLRSQACEFSWAWNQWTGLKQPYIGFFSFAPMDIYPTAHYLWPDSPTYLTDQHNILLTLWYGSTLAVSRYFTGSNDWGIVLLAAIQWLFAIGCIAATLHRFLNLPWLARNEYVDFAHPERGGRFAPTRLGRPERGMRATLPSQSAHAPARIITILFFLLCPLAVFSTISLTKSPLFAFAFTWAFGIWYELYATSGDRHAPAHGAPFLARFHRLPARTFLAFLAANAIMLISAKYAWYVLLFEFVLALIADRRHWKVYVFALLVPTVLIHGGISMAINSGIIISGDPIESHGVQLQQIARIANKAPETIPESARRKLAPVFNLDQMAEAYFQQDADPVKSSGIQSKKVSYRWRSVTPESMKHFNEAWLETVRANPVVAVDALMAKCFGYFDIADLPYVSMDYYVYNDQVTSNSTWIKYYNANWRAWVANTSRQISRTPVLGWPLHGNFYVILTLLIGAAEVILRRWRTLAWHLPLLLLMGVMITAPANNFERHMLPIAFCFVFLCLTFWRDSHARVSTANTGARACTTKD</sequence>
<feature type="transmembrane region" description="Helical" evidence="2">
    <location>
        <begin position="261"/>
        <end position="282"/>
    </location>
</feature>
<protein>
    <submittedName>
        <fullName evidence="3">Sugar ABC transporter periplasmic protein</fullName>
    </submittedName>
</protein>
<keyword evidence="2" id="KW-1133">Transmembrane helix</keyword>
<feature type="transmembrane region" description="Helical" evidence="2">
    <location>
        <begin position="238"/>
        <end position="255"/>
    </location>
</feature>
<dbReference type="RefSeq" id="WP_033523473.1">
    <property type="nucleotide sequence ID" value="NZ_CADAXU010000012.1"/>
</dbReference>
<dbReference type="OrthoDB" id="3757494at2"/>
<dbReference type="AlphaFoldDB" id="A0A087BGJ2"/>
<feature type="transmembrane region" description="Helical" evidence="2">
    <location>
        <begin position="163"/>
        <end position="184"/>
    </location>
</feature>
<evidence type="ECO:0000256" key="2">
    <source>
        <dbReference type="SAM" id="Phobius"/>
    </source>
</evidence>
<keyword evidence="4" id="KW-1185">Reference proteome</keyword>
<dbReference type="InterPro" id="IPR046062">
    <property type="entry name" value="DUF6020"/>
</dbReference>
<dbReference type="eggNOG" id="ENOG50342TV">
    <property type="taxonomic scope" value="Bacteria"/>
</dbReference>
<keyword evidence="2" id="KW-0812">Transmembrane</keyword>
<name>A0A087BGJ2_9BIFI</name>
<accession>A0A087BGJ2</accession>
<evidence type="ECO:0000313" key="3">
    <source>
        <dbReference type="EMBL" id="KFI70142.1"/>
    </source>
</evidence>
<evidence type="ECO:0000313" key="4">
    <source>
        <dbReference type="Proteomes" id="UP000029060"/>
    </source>
</evidence>
<reference evidence="3 4" key="1">
    <citation type="submission" date="2014-03" db="EMBL/GenBank/DDBJ databases">
        <title>Genomics of Bifidobacteria.</title>
        <authorList>
            <person name="Ventura M."/>
            <person name="Milani C."/>
            <person name="Lugli G.A."/>
        </authorList>
    </citation>
    <scope>NUCLEOTIDE SEQUENCE [LARGE SCALE GENOMIC DNA]</scope>
    <source>
        <strain evidence="3 4">LMG 11341</strain>
    </source>
</reference>
<feature type="transmembrane region" description="Helical" evidence="2">
    <location>
        <begin position="331"/>
        <end position="352"/>
    </location>
</feature>
<keyword evidence="2" id="KW-0472">Membrane</keyword>
<feature type="transmembrane region" description="Helical" evidence="2">
    <location>
        <begin position="652"/>
        <end position="670"/>
    </location>
</feature>
<comment type="caution">
    <text evidence="3">The sequence shown here is derived from an EMBL/GenBank/DDBJ whole genome shotgun (WGS) entry which is preliminary data.</text>
</comment>
<dbReference type="Proteomes" id="UP000029060">
    <property type="component" value="Unassembled WGS sequence"/>
</dbReference>
<feature type="transmembrane region" description="Helical" evidence="2">
    <location>
        <begin position="67"/>
        <end position="92"/>
    </location>
</feature>
<feature type="transmembrane region" description="Helical" evidence="2">
    <location>
        <begin position="676"/>
        <end position="692"/>
    </location>
</feature>
<feature type="compositionally biased region" description="Low complexity" evidence="1">
    <location>
        <begin position="1"/>
        <end position="16"/>
    </location>
</feature>
<gene>
    <name evidence="3" type="ORF">BMERY_1507</name>
</gene>
<feature type="transmembrane region" description="Helical" evidence="2">
    <location>
        <begin position="440"/>
        <end position="460"/>
    </location>
</feature>
<feature type="transmembrane region" description="Helical" evidence="2">
    <location>
        <begin position="358"/>
        <end position="376"/>
    </location>
</feature>
<dbReference type="Pfam" id="PF19484">
    <property type="entry name" value="DUF6020"/>
    <property type="match status" value="1"/>
</dbReference>
<dbReference type="EMBL" id="JGZC01000007">
    <property type="protein sequence ID" value="KFI70142.1"/>
    <property type="molecule type" value="Genomic_DNA"/>
</dbReference>
<evidence type="ECO:0000256" key="1">
    <source>
        <dbReference type="SAM" id="MobiDB-lite"/>
    </source>
</evidence>
<organism evidence="3 4">
    <name type="scientific">Bifidobacterium merycicum</name>
    <dbReference type="NCBI Taxonomy" id="78345"/>
    <lineage>
        <taxon>Bacteria</taxon>
        <taxon>Bacillati</taxon>
        <taxon>Actinomycetota</taxon>
        <taxon>Actinomycetes</taxon>
        <taxon>Bifidobacteriales</taxon>
        <taxon>Bifidobacteriaceae</taxon>
        <taxon>Bifidobacterium</taxon>
    </lineage>
</organism>
<proteinExistence type="predicted"/>
<feature type="transmembrane region" description="Helical" evidence="2">
    <location>
        <begin position="40"/>
        <end position="61"/>
    </location>
</feature>